<dbReference type="OrthoDB" id="431068at2759"/>
<accession>A0A401P403</accession>
<name>A0A401P403_SCYTO</name>
<sequence>MTASLDYLVLLFGATAGAHGRKLGSDEKELVLLLWQVVDLANEKAGKVHKVFVKPNNLELTEQYTEHTGITVETLSTAEPLDQVLEQFNRSVNNELNIGVGASFCLCTGSQLLIRQVFHPESSNKNVMLPECFYSFFDLQKEFKKCCPDAPDLHELDLSIMAERILCQIFFLLALGEGSGLSIFPR</sequence>
<reference evidence="2 3" key="1">
    <citation type="journal article" date="2018" name="Nat. Ecol. Evol.">
        <title>Shark genomes provide insights into elasmobranch evolution and the origin of vertebrates.</title>
        <authorList>
            <person name="Hara Y"/>
            <person name="Yamaguchi K"/>
            <person name="Onimaru K"/>
            <person name="Kadota M"/>
            <person name="Koyanagi M"/>
            <person name="Keeley SD"/>
            <person name="Tatsumi K"/>
            <person name="Tanaka K"/>
            <person name="Motone F"/>
            <person name="Kageyama Y"/>
            <person name="Nozu R"/>
            <person name="Adachi N"/>
            <person name="Nishimura O"/>
            <person name="Nakagawa R"/>
            <person name="Tanegashima C"/>
            <person name="Kiyatake I"/>
            <person name="Matsumoto R"/>
            <person name="Murakumo K"/>
            <person name="Nishida K"/>
            <person name="Terakita A"/>
            <person name="Kuratani S"/>
            <person name="Sato K"/>
            <person name="Hyodo S Kuraku.S."/>
        </authorList>
    </citation>
    <scope>NUCLEOTIDE SEQUENCE [LARGE SCALE GENOMIC DNA]</scope>
</reference>
<evidence type="ECO:0000256" key="1">
    <source>
        <dbReference type="SAM" id="SignalP"/>
    </source>
</evidence>
<dbReference type="Proteomes" id="UP000288216">
    <property type="component" value="Unassembled WGS sequence"/>
</dbReference>
<comment type="caution">
    <text evidence="2">The sequence shown here is derived from an EMBL/GenBank/DDBJ whole genome shotgun (WGS) entry which is preliminary data.</text>
</comment>
<dbReference type="Gene3D" id="3.30.420.10">
    <property type="entry name" value="Ribonuclease H-like superfamily/Ribonuclease H"/>
    <property type="match status" value="1"/>
</dbReference>
<dbReference type="AlphaFoldDB" id="A0A401P403"/>
<dbReference type="EMBL" id="BFAA01004416">
    <property type="protein sequence ID" value="GCB67854.1"/>
    <property type="molecule type" value="Genomic_DNA"/>
</dbReference>
<dbReference type="InterPro" id="IPR051274">
    <property type="entry name" value="3-5_Exoribonuclease"/>
</dbReference>
<gene>
    <name evidence="2" type="ORF">scyTo_0010311</name>
</gene>
<dbReference type="SUPFAM" id="SSF53098">
    <property type="entry name" value="Ribonuclease H-like"/>
    <property type="match status" value="1"/>
</dbReference>
<proteinExistence type="predicted"/>
<dbReference type="InterPro" id="IPR036397">
    <property type="entry name" value="RNaseH_sf"/>
</dbReference>
<evidence type="ECO:0000313" key="3">
    <source>
        <dbReference type="Proteomes" id="UP000288216"/>
    </source>
</evidence>
<dbReference type="PANTHER" id="PTHR23044">
    <property type="entry name" value="3'-5' EXONUCLEASE ERI1-RELATED"/>
    <property type="match status" value="1"/>
</dbReference>
<dbReference type="GO" id="GO:0003676">
    <property type="term" value="F:nucleic acid binding"/>
    <property type="evidence" value="ECO:0007669"/>
    <property type="project" value="InterPro"/>
</dbReference>
<evidence type="ECO:0000313" key="2">
    <source>
        <dbReference type="EMBL" id="GCB67854.1"/>
    </source>
</evidence>
<dbReference type="InterPro" id="IPR012337">
    <property type="entry name" value="RNaseH-like_sf"/>
</dbReference>
<keyword evidence="1" id="KW-0732">Signal</keyword>
<feature type="signal peptide" evidence="1">
    <location>
        <begin position="1"/>
        <end position="20"/>
    </location>
</feature>
<protein>
    <submittedName>
        <fullName evidence="2">Uncharacterized protein</fullName>
    </submittedName>
</protein>
<dbReference type="OMA" id="QHEACSK"/>
<feature type="chain" id="PRO_5019305788" evidence="1">
    <location>
        <begin position="21"/>
        <end position="186"/>
    </location>
</feature>
<dbReference type="PANTHER" id="PTHR23044:SF61">
    <property type="entry name" value="3'-5' EXORIBONUCLEASE 1-RELATED"/>
    <property type="match status" value="1"/>
</dbReference>
<dbReference type="STRING" id="75743.A0A401P403"/>
<organism evidence="2 3">
    <name type="scientific">Scyliorhinus torazame</name>
    <name type="common">Cloudy catshark</name>
    <name type="synonym">Catulus torazame</name>
    <dbReference type="NCBI Taxonomy" id="75743"/>
    <lineage>
        <taxon>Eukaryota</taxon>
        <taxon>Metazoa</taxon>
        <taxon>Chordata</taxon>
        <taxon>Craniata</taxon>
        <taxon>Vertebrata</taxon>
        <taxon>Chondrichthyes</taxon>
        <taxon>Elasmobranchii</taxon>
        <taxon>Galeomorphii</taxon>
        <taxon>Galeoidea</taxon>
        <taxon>Carcharhiniformes</taxon>
        <taxon>Scyliorhinidae</taxon>
        <taxon>Scyliorhinus</taxon>
    </lineage>
</organism>
<keyword evidence="3" id="KW-1185">Reference proteome</keyword>